<dbReference type="EMBL" id="CMVM020000071">
    <property type="status" value="NOT_ANNOTATED_CDS"/>
    <property type="molecule type" value="Genomic_DNA"/>
</dbReference>
<dbReference type="Proteomes" id="UP000024404">
    <property type="component" value="Unassembled WGS sequence"/>
</dbReference>
<evidence type="ECO:0000313" key="2">
    <source>
        <dbReference type="EnsemblMetazoa" id="OVOC2122.1"/>
    </source>
</evidence>
<dbReference type="Pfam" id="PF03114">
    <property type="entry name" value="BAR"/>
    <property type="match status" value="1"/>
</dbReference>
<organism evidence="2 3">
    <name type="scientific">Onchocerca volvulus</name>
    <dbReference type="NCBI Taxonomy" id="6282"/>
    <lineage>
        <taxon>Eukaryota</taxon>
        <taxon>Metazoa</taxon>
        <taxon>Ecdysozoa</taxon>
        <taxon>Nematoda</taxon>
        <taxon>Chromadorea</taxon>
        <taxon>Rhabditida</taxon>
        <taxon>Spirurina</taxon>
        <taxon>Spiruromorpha</taxon>
        <taxon>Filarioidea</taxon>
        <taxon>Onchocercidae</taxon>
        <taxon>Onchocerca</taxon>
    </lineage>
</organism>
<dbReference type="EnsemblMetazoa" id="OVOC2122.2">
    <property type="protein sequence ID" value="OVOC2122.2"/>
    <property type="gene ID" value="WBGene00238931"/>
</dbReference>
<dbReference type="OMA" id="YEDSFAR"/>
<protein>
    <submittedName>
        <fullName evidence="2">BAR domain-containing protein</fullName>
    </submittedName>
</protein>
<dbReference type="GO" id="GO:0005737">
    <property type="term" value="C:cytoplasm"/>
    <property type="evidence" value="ECO:0007669"/>
    <property type="project" value="InterPro"/>
</dbReference>
<evidence type="ECO:0000313" key="3">
    <source>
        <dbReference type="Proteomes" id="UP000024404"/>
    </source>
</evidence>
<dbReference type="InterPro" id="IPR004148">
    <property type="entry name" value="BAR_dom"/>
</dbReference>
<accession>A0A2K6VSA9</accession>
<feature type="domain" description="BAR" evidence="1">
    <location>
        <begin position="22"/>
        <end position="212"/>
    </location>
</feature>
<sequence>MKQTGTPATVVSDDLDRKKKRKSVGKLLFKVGERIGIVEQTHLAPEFIVDIEKYYKYQEDIDKLVDRLEFVLQNDETILRQGFIECGEKADPYEIFAENIKALRPFHKKNIQTSLIQIEAVIRRLAIMNREMQTKGRRSIRKMRRFVTQEQLAMIEAQKKLMQARDIMDVARHELKQTRTTETVEIKGKYYERTVSEFDQQAARVAAFIEHLPIIKEEHQKELFDVCPMFLRNF</sequence>
<dbReference type="AlphaFoldDB" id="A0A2K6VSA9"/>
<proteinExistence type="predicted"/>
<name>A0A2K6VSA9_ONCVO</name>
<reference evidence="2" key="2">
    <citation type="submission" date="2018-02" db="UniProtKB">
        <authorList>
            <consortium name="EnsemblMetazoa"/>
        </authorList>
    </citation>
    <scope>IDENTIFICATION</scope>
</reference>
<dbReference type="InterPro" id="IPR027267">
    <property type="entry name" value="AH/BAR_dom_sf"/>
</dbReference>
<keyword evidence="3" id="KW-1185">Reference proteome</keyword>
<dbReference type="Gene3D" id="1.20.1270.60">
    <property type="entry name" value="Arfaptin homology (AH) domain/BAR domain"/>
    <property type="match status" value="1"/>
</dbReference>
<reference evidence="3" key="1">
    <citation type="submission" date="2013-10" db="EMBL/GenBank/DDBJ databases">
        <title>Genome sequencing of Onchocerca volvulus.</title>
        <authorList>
            <person name="Cotton J."/>
            <person name="Tsai J."/>
            <person name="Stanley E."/>
            <person name="Tracey A."/>
            <person name="Holroyd N."/>
            <person name="Lustigman S."/>
            <person name="Berriman M."/>
        </authorList>
    </citation>
    <scope>NUCLEOTIDE SEQUENCE</scope>
</reference>
<evidence type="ECO:0000259" key="1">
    <source>
        <dbReference type="Pfam" id="PF03114"/>
    </source>
</evidence>
<dbReference type="EnsemblMetazoa" id="OVOC2122.1">
    <property type="protein sequence ID" value="OVOC2122.1"/>
    <property type="gene ID" value="WBGene00238931"/>
</dbReference>